<evidence type="ECO:0000256" key="1">
    <source>
        <dbReference type="ARBA" id="ARBA00001966"/>
    </source>
</evidence>
<dbReference type="GO" id="GO:0003941">
    <property type="term" value="F:L-serine ammonia-lyase activity"/>
    <property type="evidence" value="ECO:0007669"/>
    <property type="project" value="UniProtKB-UniRule"/>
</dbReference>
<keyword evidence="8 11" id="KW-0411">Iron-sulfur</keyword>
<evidence type="ECO:0000256" key="11">
    <source>
        <dbReference type="RuleBase" id="RU366059"/>
    </source>
</evidence>
<dbReference type="SUPFAM" id="SSF143548">
    <property type="entry name" value="Serine metabolism enzymes domain"/>
    <property type="match status" value="1"/>
</dbReference>
<gene>
    <name evidence="14" type="ORF">AVO45_01170</name>
</gene>
<feature type="domain" description="Serine dehydratase-like alpha subunit" evidence="12">
    <location>
        <begin position="187"/>
        <end position="451"/>
    </location>
</feature>
<evidence type="ECO:0000256" key="4">
    <source>
        <dbReference type="ARBA" id="ARBA00022432"/>
    </source>
</evidence>
<evidence type="ECO:0000313" key="14">
    <source>
        <dbReference type="EMBL" id="KUJ85632.1"/>
    </source>
</evidence>
<dbReference type="OrthoDB" id="9805537at2"/>
<dbReference type="InterPro" id="IPR029009">
    <property type="entry name" value="ASB_dom_sf"/>
</dbReference>
<evidence type="ECO:0000256" key="3">
    <source>
        <dbReference type="ARBA" id="ARBA00008636"/>
    </source>
</evidence>
<dbReference type="Proteomes" id="UP000053791">
    <property type="component" value="Unassembled WGS sequence"/>
</dbReference>
<protein>
    <recommendedName>
        <fullName evidence="11">L-serine dehydratase</fullName>
        <ecNumber evidence="11">4.3.1.17</ecNumber>
    </recommendedName>
</protein>
<feature type="domain" description="Serine dehydratase beta chain" evidence="13">
    <location>
        <begin position="4"/>
        <end position="156"/>
    </location>
</feature>
<evidence type="ECO:0000256" key="9">
    <source>
        <dbReference type="ARBA" id="ARBA00023239"/>
    </source>
</evidence>
<evidence type="ECO:0000256" key="5">
    <source>
        <dbReference type="ARBA" id="ARBA00022485"/>
    </source>
</evidence>
<dbReference type="GO" id="GO:0051539">
    <property type="term" value="F:4 iron, 4 sulfur cluster binding"/>
    <property type="evidence" value="ECO:0007669"/>
    <property type="project" value="UniProtKB-UniRule"/>
</dbReference>
<dbReference type="NCBIfam" id="TIGR00720">
    <property type="entry name" value="sda_mono"/>
    <property type="match status" value="1"/>
</dbReference>
<keyword evidence="7 11" id="KW-0408">Iron</keyword>
<comment type="catalytic activity">
    <reaction evidence="10 11">
        <text>L-serine = pyruvate + NH4(+)</text>
        <dbReference type="Rhea" id="RHEA:19169"/>
        <dbReference type="ChEBI" id="CHEBI:15361"/>
        <dbReference type="ChEBI" id="CHEBI:28938"/>
        <dbReference type="ChEBI" id="CHEBI:33384"/>
        <dbReference type="EC" id="4.3.1.17"/>
    </reaction>
</comment>
<keyword evidence="9 11" id="KW-0456">Lyase</keyword>
<reference evidence="14 15" key="1">
    <citation type="submission" date="2015-12" db="EMBL/GenBank/DDBJ databases">
        <authorList>
            <person name="Shamseldin A."/>
            <person name="Moawad H."/>
            <person name="Abd El-Rahim W.M."/>
            <person name="Sadowsky M.J."/>
        </authorList>
    </citation>
    <scope>NUCLEOTIDE SEQUENCE [LARGE SCALE GENOMIC DNA]</scope>
    <source>
        <strain evidence="14 15">ZGT118</strain>
    </source>
</reference>
<dbReference type="Pfam" id="PF03315">
    <property type="entry name" value="SDH_beta"/>
    <property type="match status" value="1"/>
</dbReference>
<keyword evidence="4 11" id="KW-0312">Gluconeogenesis</keyword>
<dbReference type="AlphaFoldDB" id="A0A101CYE2"/>
<evidence type="ECO:0000256" key="7">
    <source>
        <dbReference type="ARBA" id="ARBA00023004"/>
    </source>
</evidence>
<sequence>MFLSVFDMFKVGVGPSSSHTMGPMVAGARFLDLMRASPFEFSGLRASLHGSLAFTGVGHATDRATILGLAGFTPDTYDHEKAEAALAAIADTHTVTPDGLPTLRFDPKTDLTFDYDHALPGHANGMILMATDAQGDVILKQVYYSVGGGFVLTEQELAEGKDTNDGPPVPFPFESAAQMLEMARTSGKSIADMKRANEIARGCAQSFAKGTARIWEVMNNCIERGLSTDGILPGGLNVRRRAKAIHEQLLAERGMNLNAPHTINDWMSVYAMAVNEENAAGGQVVTAPTNGAAGVLPAVLRYYLDHVPGASPAHVEDFLLTAAAIGGLVKYNASISGAEAGCQAEVGSASAMAAAGLCAVMGGTPEQVENAAEIALEHHLGMTCDPVKGLVQVPCIERNALAAIKAVSAASLALRGDGQHFVPLDACIETMRQTGQDMHEHYKETSLGGLAVHVPNC</sequence>
<evidence type="ECO:0000259" key="13">
    <source>
        <dbReference type="Pfam" id="PF03315"/>
    </source>
</evidence>
<comment type="cofactor">
    <cofactor evidence="1 11">
        <name>[4Fe-4S] cluster</name>
        <dbReference type="ChEBI" id="CHEBI:49883"/>
    </cofactor>
</comment>
<dbReference type="GO" id="GO:0046872">
    <property type="term" value="F:metal ion binding"/>
    <property type="evidence" value="ECO:0007669"/>
    <property type="project" value="UniProtKB-KW"/>
</dbReference>
<dbReference type="EC" id="4.3.1.17" evidence="11"/>
<proteinExistence type="inferred from homology"/>
<comment type="similarity">
    <text evidence="3 11">Belongs to the iron-sulfur dependent L-serine dehydratase family.</text>
</comment>
<evidence type="ECO:0000256" key="8">
    <source>
        <dbReference type="ARBA" id="ARBA00023014"/>
    </source>
</evidence>
<comment type="caution">
    <text evidence="14">The sequence shown here is derived from an EMBL/GenBank/DDBJ whole genome shotgun (WGS) entry which is preliminary data.</text>
</comment>
<keyword evidence="15" id="KW-1185">Reference proteome</keyword>
<dbReference type="STRING" id="1685379.AVO45_01170"/>
<evidence type="ECO:0000256" key="2">
    <source>
        <dbReference type="ARBA" id="ARBA00004742"/>
    </source>
</evidence>
<evidence type="ECO:0000256" key="6">
    <source>
        <dbReference type="ARBA" id="ARBA00022723"/>
    </source>
</evidence>
<accession>A0A101CYE2</accession>
<evidence type="ECO:0000256" key="10">
    <source>
        <dbReference type="ARBA" id="ARBA00049406"/>
    </source>
</evidence>
<dbReference type="EMBL" id="LQBQ01000001">
    <property type="protein sequence ID" value="KUJ85632.1"/>
    <property type="molecule type" value="Genomic_DNA"/>
</dbReference>
<organism evidence="14 15">
    <name type="scientific">Ruegeria marisrubri</name>
    <dbReference type="NCBI Taxonomy" id="1685379"/>
    <lineage>
        <taxon>Bacteria</taxon>
        <taxon>Pseudomonadati</taxon>
        <taxon>Pseudomonadota</taxon>
        <taxon>Alphaproteobacteria</taxon>
        <taxon>Rhodobacterales</taxon>
        <taxon>Roseobacteraceae</taxon>
        <taxon>Ruegeria</taxon>
    </lineage>
</organism>
<dbReference type="PANTHER" id="PTHR30182:SF1">
    <property type="entry name" value="L-SERINE DEHYDRATASE 1"/>
    <property type="match status" value="1"/>
</dbReference>
<dbReference type="RefSeq" id="WP_068343560.1">
    <property type="nucleotide sequence ID" value="NZ_LQBQ01000001.1"/>
</dbReference>
<dbReference type="InterPro" id="IPR051318">
    <property type="entry name" value="Fe-S_L-Ser"/>
</dbReference>
<dbReference type="InterPro" id="IPR004644">
    <property type="entry name" value="Fe-S_L-Ser_mono"/>
</dbReference>
<name>A0A101CYE2_9RHOB</name>
<dbReference type="Pfam" id="PF03313">
    <property type="entry name" value="SDH_alpha"/>
    <property type="match status" value="1"/>
</dbReference>
<dbReference type="PANTHER" id="PTHR30182">
    <property type="entry name" value="L-SERINE DEHYDRATASE"/>
    <property type="match status" value="1"/>
</dbReference>
<dbReference type="InterPro" id="IPR005131">
    <property type="entry name" value="Ser_deHydtase_bsu"/>
</dbReference>
<evidence type="ECO:0000259" key="12">
    <source>
        <dbReference type="Pfam" id="PF03313"/>
    </source>
</evidence>
<dbReference type="GO" id="GO:0006094">
    <property type="term" value="P:gluconeogenesis"/>
    <property type="evidence" value="ECO:0007669"/>
    <property type="project" value="UniProtKB-KW"/>
</dbReference>
<dbReference type="Gene3D" id="3.30.1330.90">
    <property type="entry name" value="D-3-phosphoglycerate dehydrogenase, domain 3"/>
    <property type="match status" value="1"/>
</dbReference>
<comment type="pathway">
    <text evidence="2">Carbohydrate biosynthesis; gluconeogenesis.</text>
</comment>
<dbReference type="InterPro" id="IPR005130">
    <property type="entry name" value="Ser_deHydtase-like_asu"/>
</dbReference>
<keyword evidence="5 11" id="KW-0004">4Fe-4S</keyword>
<evidence type="ECO:0000313" key="15">
    <source>
        <dbReference type="Proteomes" id="UP000053791"/>
    </source>
</evidence>
<keyword evidence="6 11" id="KW-0479">Metal-binding</keyword>